<keyword evidence="6" id="KW-0592">Phosphate transport</keyword>
<dbReference type="OrthoDB" id="9785113at2"/>
<evidence type="ECO:0000256" key="3">
    <source>
        <dbReference type="ARBA" id="ARBA00022989"/>
    </source>
</evidence>
<keyword evidence="4 5" id="KW-0472">Membrane</keyword>
<dbReference type="KEGG" id="chq:AQ619_15860"/>
<feature type="transmembrane region" description="Helical" evidence="5">
    <location>
        <begin position="173"/>
        <end position="194"/>
    </location>
</feature>
<name>A0A0P0P2U1_9CAUL</name>
<dbReference type="Proteomes" id="UP000056905">
    <property type="component" value="Chromosome"/>
</dbReference>
<dbReference type="Pfam" id="PF00528">
    <property type="entry name" value="BPD_transp_1"/>
    <property type="match status" value="1"/>
</dbReference>
<dbReference type="Gene3D" id="1.10.3720.10">
    <property type="entry name" value="MetI-like"/>
    <property type="match status" value="1"/>
</dbReference>
<comment type="similarity">
    <text evidence="6">Belongs to the binding-protein-dependent transport system permease family. CysTW subfamily.</text>
</comment>
<comment type="subcellular location">
    <subcellularLocation>
        <location evidence="6">Cell inner membrane</location>
        <topology evidence="6">Multi-pass membrane protein</topology>
    </subcellularLocation>
    <subcellularLocation>
        <location evidence="1 5">Cell membrane</location>
        <topology evidence="1 5">Multi-pass membrane protein</topology>
    </subcellularLocation>
</comment>
<dbReference type="EMBL" id="CP013002">
    <property type="protein sequence ID" value="ALL14712.1"/>
    <property type="molecule type" value="Genomic_DNA"/>
</dbReference>
<dbReference type="GO" id="GO:0006817">
    <property type="term" value="P:phosphate ion transport"/>
    <property type="evidence" value="ECO:0007669"/>
    <property type="project" value="UniProtKB-KW"/>
</dbReference>
<dbReference type="STRING" id="69395.AQ619_15860"/>
<keyword evidence="9" id="KW-1185">Reference proteome</keyword>
<sequence>MLTWLSLLFLALFSGAAYVLGQRRAVKASGGAKRVLHSLPGYYGAYAALWAGVPAALLLLLGVSFGDRVEDAMLEAQRPAVVQALDIDRQNVFFSDAQAIAQGIAPSEITYEGELKAALDVKVAEARRIDALIQYSVLGLAGVLALAGFLLAFPRLSADFRARNRVEGWVGGLLMACSIAAVLTTLGIVLSLIWESWRFFQSVSPMAFLFGTEWSPQIAMRADQVAAEGAFGAVPLFAGTFLIMMISMAVAAPVGLYSAIYLSEYASRPVRSTIKPLLEVLAGVPTVVYGFFAALTVGPLFRAGFNALGAMLIGGPLDGTGQYLMEVQNQMALVAGVVMGIMLIPFVSSLSDDIINAVPQALRDGSYAMGATKSETVKKVVLPAALPGIMAAMLLAVSRAVGETMIVTMAAGLQAKLTANPLDTVTTVTVQIVTLLTGDQEFDSPKTLSAFGLGLTLFVVTLGLNIIALRIVQKYREQYD</sequence>
<evidence type="ECO:0000313" key="8">
    <source>
        <dbReference type="EMBL" id="ALL14712.1"/>
    </source>
</evidence>
<protein>
    <recommendedName>
        <fullName evidence="6">Phosphate transport system permease protein</fullName>
    </recommendedName>
</protein>
<keyword evidence="2 5" id="KW-0812">Transmembrane</keyword>
<evidence type="ECO:0000259" key="7">
    <source>
        <dbReference type="PROSITE" id="PS50928"/>
    </source>
</evidence>
<organism evidence="8 9">
    <name type="scientific">Caulobacter henricii</name>
    <dbReference type="NCBI Taxonomy" id="69395"/>
    <lineage>
        <taxon>Bacteria</taxon>
        <taxon>Pseudomonadati</taxon>
        <taxon>Pseudomonadota</taxon>
        <taxon>Alphaproteobacteria</taxon>
        <taxon>Caulobacterales</taxon>
        <taxon>Caulobacteraceae</taxon>
        <taxon>Caulobacter</taxon>
    </lineage>
</organism>
<dbReference type="Pfam" id="PF12501">
    <property type="entry name" value="DUF3708"/>
    <property type="match status" value="1"/>
</dbReference>
<dbReference type="GO" id="GO:0005886">
    <property type="term" value="C:plasma membrane"/>
    <property type="evidence" value="ECO:0007669"/>
    <property type="project" value="UniProtKB-SubCell"/>
</dbReference>
<proteinExistence type="inferred from homology"/>
<dbReference type="RefSeq" id="WP_062149861.1">
    <property type="nucleotide sequence ID" value="NZ_CP013002.1"/>
</dbReference>
<evidence type="ECO:0000256" key="5">
    <source>
        <dbReference type="RuleBase" id="RU363032"/>
    </source>
</evidence>
<gene>
    <name evidence="8" type="ORF">AQ619_15860</name>
</gene>
<keyword evidence="6" id="KW-1003">Cell membrane</keyword>
<feature type="transmembrane region" description="Helical" evidence="5">
    <location>
        <begin position="280"/>
        <end position="301"/>
    </location>
</feature>
<evidence type="ECO:0000256" key="4">
    <source>
        <dbReference type="ARBA" id="ARBA00023136"/>
    </source>
</evidence>
<accession>A0A0P0P2U1</accession>
<evidence type="ECO:0000256" key="1">
    <source>
        <dbReference type="ARBA" id="ARBA00004651"/>
    </source>
</evidence>
<evidence type="ECO:0000313" key="9">
    <source>
        <dbReference type="Proteomes" id="UP000056905"/>
    </source>
</evidence>
<dbReference type="PROSITE" id="PS50928">
    <property type="entry name" value="ABC_TM1"/>
    <property type="match status" value="1"/>
</dbReference>
<feature type="transmembrane region" description="Helical" evidence="5">
    <location>
        <begin position="230"/>
        <end position="260"/>
    </location>
</feature>
<keyword evidence="6" id="KW-0997">Cell inner membrane</keyword>
<feature type="transmembrane region" description="Helical" evidence="5">
    <location>
        <begin position="380"/>
        <end position="401"/>
    </location>
</feature>
<evidence type="ECO:0000256" key="6">
    <source>
        <dbReference type="RuleBase" id="RU363054"/>
    </source>
</evidence>
<dbReference type="SUPFAM" id="SSF161098">
    <property type="entry name" value="MetI-like"/>
    <property type="match status" value="1"/>
</dbReference>
<keyword evidence="5" id="KW-0813">Transport</keyword>
<dbReference type="InterPro" id="IPR011864">
    <property type="entry name" value="Phosphate_PstC"/>
</dbReference>
<dbReference type="CDD" id="cd06261">
    <property type="entry name" value="TM_PBP2"/>
    <property type="match status" value="1"/>
</dbReference>
<evidence type="ECO:0000256" key="2">
    <source>
        <dbReference type="ARBA" id="ARBA00022692"/>
    </source>
</evidence>
<dbReference type="AlphaFoldDB" id="A0A0P0P2U1"/>
<dbReference type="InterPro" id="IPR000515">
    <property type="entry name" value="MetI-like"/>
</dbReference>
<comment type="function">
    <text evidence="6">Part of the binding-protein-dependent transport system for phosphate; probably responsible for the translocation of the substrate across the membrane.</text>
</comment>
<dbReference type="PANTHER" id="PTHR42727:SF1">
    <property type="entry name" value="PHOSPHATE TRANSPORT SYSTEM PERMEASE"/>
    <property type="match status" value="1"/>
</dbReference>
<dbReference type="NCBIfam" id="TIGR02138">
    <property type="entry name" value="phosphate_pstC"/>
    <property type="match status" value="1"/>
</dbReference>
<feature type="domain" description="ABC transmembrane type-1" evidence="7">
    <location>
        <begin position="237"/>
        <end position="468"/>
    </location>
</feature>
<dbReference type="GO" id="GO:0005315">
    <property type="term" value="F:phosphate transmembrane transporter activity"/>
    <property type="evidence" value="ECO:0007669"/>
    <property type="project" value="InterPro"/>
</dbReference>
<feature type="transmembrane region" description="Helical" evidence="5">
    <location>
        <begin position="450"/>
        <end position="472"/>
    </location>
</feature>
<feature type="transmembrane region" description="Helical" evidence="5">
    <location>
        <begin position="45"/>
        <end position="65"/>
    </location>
</feature>
<dbReference type="PANTHER" id="PTHR42727">
    <property type="entry name" value="PHOSPHATE TRANSPORT SYSTEM PERMEASE PROTEIN"/>
    <property type="match status" value="1"/>
</dbReference>
<dbReference type="InterPro" id="IPR035906">
    <property type="entry name" value="MetI-like_sf"/>
</dbReference>
<feature type="transmembrane region" description="Helical" evidence="5">
    <location>
        <begin position="331"/>
        <end position="350"/>
    </location>
</feature>
<reference evidence="8 9" key="1">
    <citation type="submission" date="2015-10" db="EMBL/GenBank/DDBJ databases">
        <title>Conservation of the essential genome among Caulobacter and Brevundimonas species.</title>
        <authorList>
            <person name="Scott D."/>
            <person name="Ely B."/>
        </authorList>
    </citation>
    <scope>NUCLEOTIDE SEQUENCE [LARGE SCALE GENOMIC DNA]</scope>
    <source>
        <strain evidence="8 9">CB4</strain>
    </source>
</reference>
<dbReference type="InterPro" id="IPR022182">
    <property type="entry name" value="PstC_N"/>
</dbReference>
<feature type="transmembrane region" description="Helical" evidence="5">
    <location>
        <begin position="132"/>
        <end position="153"/>
    </location>
</feature>
<keyword evidence="3 5" id="KW-1133">Transmembrane helix</keyword>